<keyword evidence="3" id="KW-1185">Reference proteome</keyword>
<protein>
    <recommendedName>
        <fullName evidence="1">DUF397 domain-containing protein</fullName>
    </recommendedName>
</protein>
<name>A0A918AXL2_9PSEU</name>
<sequence>MIPQRKEEALRWRKSTRSGNSAGECLELALVVGGGLAVRDSKSPGTGVVVVGERARLMFLETVKGNRF</sequence>
<feature type="domain" description="DUF397" evidence="1">
    <location>
        <begin position="10"/>
        <end position="64"/>
    </location>
</feature>
<reference evidence="2" key="2">
    <citation type="submission" date="2020-09" db="EMBL/GenBank/DDBJ databases">
        <authorList>
            <person name="Sun Q."/>
            <person name="Ohkuma M."/>
        </authorList>
    </citation>
    <scope>NUCLEOTIDE SEQUENCE</scope>
    <source>
        <strain evidence="2">JCM 3313</strain>
    </source>
</reference>
<dbReference type="RefSeq" id="WP_189227546.1">
    <property type="nucleotide sequence ID" value="NZ_BMRG01000029.1"/>
</dbReference>
<evidence type="ECO:0000313" key="2">
    <source>
        <dbReference type="EMBL" id="GGP85704.1"/>
    </source>
</evidence>
<dbReference type="Pfam" id="PF04149">
    <property type="entry name" value="DUF397"/>
    <property type="match status" value="1"/>
</dbReference>
<evidence type="ECO:0000313" key="3">
    <source>
        <dbReference type="Proteomes" id="UP000639606"/>
    </source>
</evidence>
<comment type="caution">
    <text evidence="2">The sequence shown here is derived from an EMBL/GenBank/DDBJ whole genome shotgun (WGS) entry which is preliminary data.</text>
</comment>
<evidence type="ECO:0000259" key="1">
    <source>
        <dbReference type="Pfam" id="PF04149"/>
    </source>
</evidence>
<accession>A0A918AXL2</accession>
<proteinExistence type="predicted"/>
<dbReference type="InterPro" id="IPR007278">
    <property type="entry name" value="DUF397"/>
</dbReference>
<dbReference type="AlphaFoldDB" id="A0A918AXL2"/>
<gene>
    <name evidence="2" type="ORF">GCM10010185_69270</name>
</gene>
<dbReference type="Proteomes" id="UP000639606">
    <property type="component" value="Unassembled WGS sequence"/>
</dbReference>
<dbReference type="EMBL" id="BMRG01000029">
    <property type="protein sequence ID" value="GGP85704.1"/>
    <property type="molecule type" value="Genomic_DNA"/>
</dbReference>
<organism evidence="2 3">
    <name type="scientific">Saccharothrix coeruleofusca</name>
    <dbReference type="NCBI Taxonomy" id="33919"/>
    <lineage>
        <taxon>Bacteria</taxon>
        <taxon>Bacillati</taxon>
        <taxon>Actinomycetota</taxon>
        <taxon>Actinomycetes</taxon>
        <taxon>Pseudonocardiales</taxon>
        <taxon>Pseudonocardiaceae</taxon>
        <taxon>Saccharothrix</taxon>
    </lineage>
</organism>
<reference evidence="2" key="1">
    <citation type="journal article" date="2014" name="Int. J. Syst. Evol. Microbiol.">
        <title>Complete genome sequence of Corynebacterium casei LMG S-19264T (=DSM 44701T), isolated from a smear-ripened cheese.</title>
        <authorList>
            <consortium name="US DOE Joint Genome Institute (JGI-PGF)"/>
            <person name="Walter F."/>
            <person name="Albersmeier A."/>
            <person name="Kalinowski J."/>
            <person name="Ruckert C."/>
        </authorList>
    </citation>
    <scope>NUCLEOTIDE SEQUENCE</scope>
    <source>
        <strain evidence="2">JCM 3313</strain>
    </source>
</reference>